<name>A0ABV7L221_9PROT</name>
<dbReference type="SUPFAM" id="SSF53850">
    <property type="entry name" value="Periplasmic binding protein-like II"/>
    <property type="match status" value="1"/>
</dbReference>
<feature type="signal peptide" evidence="4">
    <location>
        <begin position="1"/>
        <end position="23"/>
    </location>
</feature>
<evidence type="ECO:0000256" key="3">
    <source>
        <dbReference type="ARBA" id="ARBA00022729"/>
    </source>
</evidence>
<proteinExistence type="inferred from homology"/>
<dbReference type="NCBIfam" id="TIGR02122">
    <property type="entry name" value="TRAP_TAXI"/>
    <property type="match status" value="1"/>
</dbReference>
<dbReference type="Pfam" id="PF16868">
    <property type="entry name" value="NMT1_3"/>
    <property type="match status" value="1"/>
</dbReference>
<evidence type="ECO:0000256" key="4">
    <source>
        <dbReference type="SAM" id="SignalP"/>
    </source>
</evidence>
<feature type="chain" id="PRO_5046634140" evidence="4">
    <location>
        <begin position="24"/>
        <end position="384"/>
    </location>
</feature>
<organism evidence="5 6">
    <name type="scientific">Marinibaculum pumilum</name>
    <dbReference type="NCBI Taxonomy" id="1766165"/>
    <lineage>
        <taxon>Bacteria</taxon>
        <taxon>Pseudomonadati</taxon>
        <taxon>Pseudomonadota</taxon>
        <taxon>Alphaproteobacteria</taxon>
        <taxon>Rhodospirillales</taxon>
        <taxon>Rhodospirillaceae</taxon>
        <taxon>Marinibaculum</taxon>
    </lineage>
</organism>
<evidence type="ECO:0000256" key="1">
    <source>
        <dbReference type="ARBA" id="ARBA00004418"/>
    </source>
</evidence>
<comment type="similarity">
    <text evidence="2">Belongs to the bacterial solute-binding protein SsuA/TauA family.</text>
</comment>
<keyword evidence="3 4" id="KW-0732">Signal</keyword>
<dbReference type="PANTHER" id="PTHR30024">
    <property type="entry name" value="ALIPHATIC SULFONATES-BINDING PROTEIN-RELATED"/>
    <property type="match status" value="1"/>
</dbReference>
<accession>A0ABV7L221</accession>
<dbReference type="PANTHER" id="PTHR30024:SF47">
    <property type="entry name" value="TAURINE-BINDING PERIPLASMIC PROTEIN"/>
    <property type="match status" value="1"/>
</dbReference>
<dbReference type="Proteomes" id="UP001595528">
    <property type="component" value="Unassembled WGS sequence"/>
</dbReference>
<comment type="caution">
    <text evidence="5">The sequence shown here is derived from an EMBL/GenBank/DDBJ whole genome shotgun (WGS) entry which is preliminary data.</text>
</comment>
<evidence type="ECO:0000313" key="5">
    <source>
        <dbReference type="EMBL" id="MFC3228685.1"/>
    </source>
</evidence>
<keyword evidence="6" id="KW-1185">Reference proteome</keyword>
<evidence type="ECO:0000313" key="6">
    <source>
        <dbReference type="Proteomes" id="UP001595528"/>
    </source>
</evidence>
<reference evidence="6" key="1">
    <citation type="journal article" date="2019" name="Int. J. Syst. Evol. Microbiol.">
        <title>The Global Catalogue of Microorganisms (GCM) 10K type strain sequencing project: providing services to taxonomists for standard genome sequencing and annotation.</title>
        <authorList>
            <consortium name="The Broad Institute Genomics Platform"/>
            <consortium name="The Broad Institute Genome Sequencing Center for Infectious Disease"/>
            <person name="Wu L."/>
            <person name="Ma J."/>
        </authorList>
    </citation>
    <scope>NUCLEOTIDE SEQUENCE [LARGE SCALE GENOMIC DNA]</scope>
    <source>
        <strain evidence="6">KCTC 42964</strain>
    </source>
</reference>
<dbReference type="EMBL" id="JBHRTR010000028">
    <property type="protein sequence ID" value="MFC3228685.1"/>
    <property type="molecule type" value="Genomic_DNA"/>
</dbReference>
<gene>
    <name evidence="5" type="ORF">ACFOGJ_15685</name>
</gene>
<sequence>MKARILTIAAAAAMLALPAGAWADDAKLPPQVVWTAYDTGSSGFNQVVAYGKALKEAQGTDIRVLPGSNDISRMTPLKTGRAQFSAMGVGSFFAQEGMDVFAAKGWGPQRICMLGSVVSGNAIAVGVAGDIGVKNYSDLKGKRIVWVVGSAALNTNMEAFLAFAGLTWDDVEKVEFSGYGASWKGLIGNQADAAIASTISGVTRELEASPRGIIWPPVPHDDAEGWKRMQAVAPYYTRHVATEGSGGISKENPLQSASYPYPIMIAYDTQKPELVYGTVKSMYELADKYKDGAPGADGWALDKQTMDWVLPFCSATIDYFKEAGVWNDDLQKHNDANVHRQDVLQKAWEAFMATDPAEEDYATRWVKMRAEGLDAAGLNPIWRQ</sequence>
<comment type="subcellular location">
    <subcellularLocation>
        <location evidence="1">Periplasm</location>
    </subcellularLocation>
</comment>
<protein>
    <submittedName>
        <fullName evidence="5">TAXI family TRAP transporter solute-binding subunit</fullName>
    </submittedName>
</protein>
<dbReference type="InterPro" id="IPR011852">
    <property type="entry name" value="TRAP_TAXI"/>
</dbReference>
<dbReference type="Gene3D" id="3.40.190.10">
    <property type="entry name" value="Periplasmic binding protein-like II"/>
    <property type="match status" value="2"/>
</dbReference>
<evidence type="ECO:0000256" key="2">
    <source>
        <dbReference type="ARBA" id="ARBA00010742"/>
    </source>
</evidence>
<dbReference type="RefSeq" id="WP_379902042.1">
    <property type="nucleotide sequence ID" value="NZ_JBHRTR010000028.1"/>
</dbReference>